<keyword evidence="3" id="KW-1185">Reference proteome</keyword>
<dbReference type="RefSeq" id="WP_381612791.1">
    <property type="nucleotide sequence ID" value="NZ_JBHTEB010000001.1"/>
</dbReference>
<dbReference type="Proteomes" id="UP001597023">
    <property type="component" value="Unassembled WGS sequence"/>
</dbReference>
<gene>
    <name evidence="2" type="ORF">ACFQZ6_25070</name>
</gene>
<feature type="compositionally biased region" description="Basic residues" evidence="1">
    <location>
        <begin position="45"/>
        <end position="56"/>
    </location>
</feature>
<dbReference type="EMBL" id="JBHTEB010000001">
    <property type="protein sequence ID" value="MFD0317437.1"/>
    <property type="molecule type" value="Genomic_DNA"/>
</dbReference>
<accession>A0ABW2WFY6</accession>
<name>A0ABW2WFY6_9ACTN</name>
<evidence type="ECO:0000256" key="1">
    <source>
        <dbReference type="SAM" id="MobiDB-lite"/>
    </source>
</evidence>
<protein>
    <submittedName>
        <fullName evidence="2">Uncharacterized protein</fullName>
    </submittedName>
</protein>
<sequence length="56" mass="6617">MLEYDLHQLRAAELLRRAEQERLAREAVQGRRATVRTAESESHTGRTRRLRFPRTA</sequence>
<evidence type="ECO:0000313" key="2">
    <source>
        <dbReference type="EMBL" id="MFD0317437.1"/>
    </source>
</evidence>
<organism evidence="2 3">
    <name type="scientific">Streptomyces flavalbus</name>
    <dbReference type="NCBI Taxonomy" id="2665155"/>
    <lineage>
        <taxon>Bacteria</taxon>
        <taxon>Bacillati</taxon>
        <taxon>Actinomycetota</taxon>
        <taxon>Actinomycetes</taxon>
        <taxon>Kitasatosporales</taxon>
        <taxon>Streptomycetaceae</taxon>
        <taxon>Streptomyces</taxon>
    </lineage>
</organism>
<feature type="region of interest" description="Disordered" evidence="1">
    <location>
        <begin position="28"/>
        <end position="56"/>
    </location>
</feature>
<comment type="caution">
    <text evidence="2">The sequence shown here is derived from an EMBL/GenBank/DDBJ whole genome shotgun (WGS) entry which is preliminary data.</text>
</comment>
<evidence type="ECO:0000313" key="3">
    <source>
        <dbReference type="Proteomes" id="UP001597023"/>
    </source>
</evidence>
<reference evidence="3" key="1">
    <citation type="journal article" date="2019" name="Int. J. Syst. Evol. Microbiol.">
        <title>The Global Catalogue of Microorganisms (GCM) 10K type strain sequencing project: providing services to taxonomists for standard genome sequencing and annotation.</title>
        <authorList>
            <consortium name="The Broad Institute Genomics Platform"/>
            <consortium name="The Broad Institute Genome Sequencing Center for Infectious Disease"/>
            <person name="Wu L."/>
            <person name="Ma J."/>
        </authorList>
    </citation>
    <scope>NUCLEOTIDE SEQUENCE [LARGE SCALE GENOMIC DNA]</scope>
    <source>
        <strain evidence="3">CGMCC 4.7400</strain>
    </source>
</reference>
<proteinExistence type="predicted"/>